<dbReference type="Proteomes" id="UP001162162">
    <property type="component" value="Unassembled WGS sequence"/>
</dbReference>
<feature type="region of interest" description="Disordered" evidence="1">
    <location>
        <begin position="180"/>
        <end position="200"/>
    </location>
</feature>
<protein>
    <submittedName>
        <fullName evidence="2">Uncharacterized protein</fullName>
    </submittedName>
</protein>
<proteinExistence type="predicted"/>
<evidence type="ECO:0000313" key="2">
    <source>
        <dbReference type="EMBL" id="KAJ8948572.1"/>
    </source>
</evidence>
<gene>
    <name evidence="2" type="ORF">NQ318_007576</name>
</gene>
<accession>A0AAV8YC49</accession>
<organism evidence="2 3">
    <name type="scientific">Aromia moschata</name>
    <dbReference type="NCBI Taxonomy" id="1265417"/>
    <lineage>
        <taxon>Eukaryota</taxon>
        <taxon>Metazoa</taxon>
        <taxon>Ecdysozoa</taxon>
        <taxon>Arthropoda</taxon>
        <taxon>Hexapoda</taxon>
        <taxon>Insecta</taxon>
        <taxon>Pterygota</taxon>
        <taxon>Neoptera</taxon>
        <taxon>Endopterygota</taxon>
        <taxon>Coleoptera</taxon>
        <taxon>Polyphaga</taxon>
        <taxon>Cucujiformia</taxon>
        <taxon>Chrysomeloidea</taxon>
        <taxon>Cerambycidae</taxon>
        <taxon>Cerambycinae</taxon>
        <taxon>Callichromatini</taxon>
        <taxon>Aromia</taxon>
    </lineage>
</organism>
<evidence type="ECO:0000313" key="3">
    <source>
        <dbReference type="Proteomes" id="UP001162162"/>
    </source>
</evidence>
<evidence type="ECO:0000256" key="1">
    <source>
        <dbReference type="SAM" id="MobiDB-lite"/>
    </source>
</evidence>
<name>A0AAV8YC49_9CUCU</name>
<dbReference type="EMBL" id="JAPWTK010000134">
    <property type="protein sequence ID" value="KAJ8948572.1"/>
    <property type="molecule type" value="Genomic_DNA"/>
</dbReference>
<comment type="caution">
    <text evidence="2">The sequence shown here is derived from an EMBL/GenBank/DDBJ whole genome shotgun (WGS) entry which is preliminary data.</text>
</comment>
<sequence>MTSEEVLDSRLKENWSDTRLRCKEGEGRPIRDPISHYLHKAWTSRRIGRMGNVWYRYEYTRRLNSPAPPGGAACSSYLLLYIIKCDEAVFVARRGENAPTCWTKGFIRGSRSDPPGREAGRSVVGLSFAGFRGGRRPPYKRFFRFSGGVPPAGFERRSDGLEWKLRKFFRRRRPEILFFPPGLPSDKRQRRQLSTARFPK</sequence>
<keyword evidence="3" id="KW-1185">Reference proteome</keyword>
<reference evidence="2" key="1">
    <citation type="journal article" date="2023" name="Insect Mol. Biol.">
        <title>Genome sequencing provides insights into the evolution of gene families encoding plant cell wall-degrading enzymes in longhorned beetles.</title>
        <authorList>
            <person name="Shin N.R."/>
            <person name="Okamura Y."/>
            <person name="Kirsch R."/>
            <person name="Pauchet Y."/>
        </authorList>
    </citation>
    <scope>NUCLEOTIDE SEQUENCE</scope>
    <source>
        <strain evidence="2">AMC_N1</strain>
    </source>
</reference>
<dbReference type="AlphaFoldDB" id="A0AAV8YC49"/>